<proteinExistence type="predicted"/>
<dbReference type="Proteomes" id="UP000001312">
    <property type="component" value="Unassembled WGS sequence"/>
</dbReference>
<evidence type="ECO:0000313" key="1">
    <source>
        <dbReference type="EMBL" id="EDN96068.1"/>
    </source>
</evidence>
<dbReference type="KEGG" id="ssl:SS1G_12274"/>
<organism evidence="1 2">
    <name type="scientific">Sclerotinia sclerotiorum (strain ATCC 18683 / 1980 / Ss-1)</name>
    <name type="common">White mold</name>
    <name type="synonym">Whetzelinia sclerotiorum</name>
    <dbReference type="NCBI Taxonomy" id="665079"/>
    <lineage>
        <taxon>Eukaryota</taxon>
        <taxon>Fungi</taxon>
        <taxon>Dikarya</taxon>
        <taxon>Ascomycota</taxon>
        <taxon>Pezizomycotina</taxon>
        <taxon>Leotiomycetes</taxon>
        <taxon>Helotiales</taxon>
        <taxon>Sclerotiniaceae</taxon>
        <taxon>Sclerotinia</taxon>
    </lineage>
</organism>
<accession>A7F2X6</accession>
<dbReference type="GeneID" id="5483112"/>
<dbReference type="InParanoid" id="A7F2X6"/>
<dbReference type="RefSeq" id="XP_001587244.1">
    <property type="nucleotide sequence ID" value="XM_001587194.1"/>
</dbReference>
<dbReference type="HOGENOM" id="CLU_2813980_0_0_1"/>
<gene>
    <name evidence="1" type="ORF">SS1G_12274</name>
</gene>
<keyword evidence="2" id="KW-1185">Reference proteome</keyword>
<reference evidence="2" key="1">
    <citation type="journal article" date="2011" name="PLoS Genet.">
        <title>Genomic analysis of the necrotrophic fungal pathogens Sclerotinia sclerotiorum and Botrytis cinerea.</title>
        <authorList>
            <person name="Amselem J."/>
            <person name="Cuomo C.A."/>
            <person name="van Kan J.A."/>
            <person name="Viaud M."/>
            <person name="Benito E.P."/>
            <person name="Couloux A."/>
            <person name="Coutinho P.M."/>
            <person name="de Vries R.P."/>
            <person name="Dyer P.S."/>
            <person name="Fillinger S."/>
            <person name="Fournier E."/>
            <person name="Gout L."/>
            <person name="Hahn M."/>
            <person name="Kohn L."/>
            <person name="Lapalu N."/>
            <person name="Plummer K.M."/>
            <person name="Pradier J.M."/>
            <person name="Quevillon E."/>
            <person name="Sharon A."/>
            <person name="Simon A."/>
            <person name="ten Have A."/>
            <person name="Tudzynski B."/>
            <person name="Tudzynski P."/>
            <person name="Wincker P."/>
            <person name="Andrew M."/>
            <person name="Anthouard V."/>
            <person name="Beever R.E."/>
            <person name="Beffa R."/>
            <person name="Benoit I."/>
            <person name="Bouzid O."/>
            <person name="Brault B."/>
            <person name="Chen Z."/>
            <person name="Choquer M."/>
            <person name="Collemare J."/>
            <person name="Cotton P."/>
            <person name="Danchin E.G."/>
            <person name="Da Silva C."/>
            <person name="Gautier A."/>
            <person name="Giraud C."/>
            <person name="Giraud T."/>
            <person name="Gonzalez C."/>
            <person name="Grossetete S."/>
            <person name="Guldener U."/>
            <person name="Henrissat B."/>
            <person name="Howlett B.J."/>
            <person name="Kodira C."/>
            <person name="Kretschmer M."/>
            <person name="Lappartient A."/>
            <person name="Leroch M."/>
            <person name="Levis C."/>
            <person name="Mauceli E."/>
            <person name="Neuveglise C."/>
            <person name="Oeser B."/>
            <person name="Pearson M."/>
            <person name="Poulain J."/>
            <person name="Poussereau N."/>
            <person name="Quesneville H."/>
            <person name="Rascle C."/>
            <person name="Schumacher J."/>
            <person name="Segurens B."/>
            <person name="Sexton A."/>
            <person name="Silva E."/>
            <person name="Sirven C."/>
            <person name="Soanes D.M."/>
            <person name="Talbot N.J."/>
            <person name="Templeton M."/>
            <person name="Yandava C."/>
            <person name="Yarden O."/>
            <person name="Zeng Q."/>
            <person name="Rollins J.A."/>
            <person name="Lebrun M.H."/>
            <person name="Dickman M."/>
        </authorList>
    </citation>
    <scope>NUCLEOTIDE SEQUENCE [LARGE SCALE GENOMIC DNA]</scope>
    <source>
        <strain evidence="2">ATCC 18683 / 1980 / Ss-1</strain>
    </source>
</reference>
<sequence length="67" mass="7603">MTLALRQRNDTREKVLHPFMFPRASQAQLSPSHRFSSQHCRTTEASTTQFRKVAVCSCIHTKAAGSR</sequence>
<dbReference type="AlphaFoldDB" id="A7F2X6"/>
<dbReference type="EMBL" id="CH476639">
    <property type="protein sequence ID" value="EDN96068.1"/>
    <property type="molecule type" value="Genomic_DNA"/>
</dbReference>
<evidence type="ECO:0000313" key="2">
    <source>
        <dbReference type="Proteomes" id="UP000001312"/>
    </source>
</evidence>
<protein>
    <submittedName>
        <fullName evidence="1">Uncharacterized protein</fullName>
    </submittedName>
</protein>
<name>A7F2X6_SCLS1</name>